<organism evidence="5 6">
    <name type="scientific">Absicoccus intestinalis</name>
    <dbReference type="NCBI Taxonomy" id="2926319"/>
    <lineage>
        <taxon>Bacteria</taxon>
        <taxon>Bacillati</taxon>
        <taxon>Bacillota</taxon>
        <taxon>Erysipelotrichia</taxon>
        <taxon>Erysipelotrichales</taxon>
        <taxon>Erysipelotrichaceae</taxon>
        <taxon>Absicoccus</taxon>
    </lineage>
</organism>
<keyword evidence="6" id="KW-1185">Reference proteome</keyword>
<dbReference type="RefSeq" id="WP_320325849.1">
    <property type="nucleotide sequence ID" value="NZ_JALBUS010000009.1"/>
</dbReference>
<protein>
    <submittedName>
        <fullName evidence="5">Restriction endonuclease subunit S</fullName>
        <ecNumber evidence="5">3.1.21.-</ecNumber>
    </submittedName>
</protein>
<comment type="caution">
    <text evidence="5">The sequence shown here is derived from an EMBL/GenBank/DDBJ whole genome shotgun (WGS) entry which is preliminary data.</text>
</comment>
<dbReference type="InterPro" id="IPR052021">
    <property type="entry name" value="Type-I_RS_S_subunit"/>
</dbReference>
<keyword evidence="5" id="KW-0540">Nuclease</keyword>
<proteinExistence type="inferred from homology"/>
<evidence type="ECO:0000256" key="3">
    <source>
        <dbReference type="ARBA" id="ARBA00023125"/>
    </source>
</evidence>
<comment type="similarity">
    <text evidence="1">Belongs to the type-I restriction system S methylase family.</text>
</comment>
<dbReference type="InterPro" id="IPR000055">
    <property type="entry name" value="Restrct_endonuc_typeI_TRD"/>
</dbReference>
<dbReference type="GO" id="GO:0016787">
    <property type="term" value="F:hydrolase activity"/>
    <property type="evidence" value="ECO:0007669"/>
    <property type="project" value="UniProtKB-KW"/>
</dbReference>
<dbReference type="GO" id="GO:0004519">
    <property type="term" value="F:endonuclease activity"/>
    <property type="evidence" value="ECO:0007669"/>
    <property type="project" value="UniProtKB-KW"/>
</dbReference>
<dbReference type="Gene3D" id="3.90.220.20">
    <property type="entry name" value="DNA methylase specificity domains"/>
    <property type="match status" value="2"/>
</dbReference>
<accession>A0ABU4WMU3</accession>
<dbReference type="PANTHER" id="PTHR30408">
    <property type="entry name" value="TYPE-1 RESTRICTION ENZYME ECOKI SPECIFICITY PROTEIN"/>
    <property type="match status" value="1"/>
</dbReference>
<evidence type="ECO:0000259" key="4">
    <source>
        <dbReference type="Pfam" id="PF01420"/>
    </source>
</evidence>
<feature type="domain" description="Type I restriction modification DNA specificity" evidence="4">
    <location>
        <begin position="179"/>
        <end position="354"/>
    </location>
</feature>
<sequence length="372" mass="42267">MENILLEECCDILDSRRIPITASKRKKGPYPYYGANGVQDYVADYIFDDELVLLAEDGGNFGSKDRPIAYRVSGKCWVNNHAHVLKPKSGLDVDYLCYSLMFYDTNGLVNGATRQKLTQAMMRKMLIPKRHINEQQTIVRNLNKICQVKWLREQELERLDTLIKARFVEMFGEPIANPMGWTVKRLKDVSVLITNGNTPKGGSKNYVESGITFLRSQNVWRNRIELDDVAFIDAETHESMKKSSLHHDDILITKTGRINTENSSLGRAALFKGADDSANINGHVYLVRLDGSIVPEFVVTILTGEAYRKYIRKVCVGGIDKRQINVDQVEDFPIIIPPYERQKMFAAFAAQVDKSKVAAQIHWMKHGCYLTA</sequence>
<evidence type="ECO:0000256" key="2">
    <source>
        <dbReference type="ARBA" id="ARBA00022747"/>
    </source>
</evidence>
<dbReference type="CDD" id="cd17262">
    <property type="entry name" value="RMtype1_S_Aco12261I-TRD2-CR2"/>
    <property type="match status" value="1"/>
</dbReference>
<keyword evidence="5" id="KW-0378">Hydrolase</keyword>
<dbReference type="PANTHER" id="PTHR30408:SF12">
    <property type="entry name" value="TYPE I RESTRICTION ENZYME MJAVIII SPECIFICITY SUBUNIT"/>
    <property type="match status" value="1"/>
</dbReference>
<feature type="domain" description="Type I restriction modification DNA specificity" evidence="4">
    <location>
        <begin position="4"/>
        <end position="147"/>
    </location>
</feature>
<evidence type="ECO:0000256" key="1">
    <source>
        <dbReference type="ARBA" id="ARBA00010923"/>
    </source>
</evidence>
<keyword evidence="5" id="KW-0255">Endonuclease</keyword>
<evidence type="ECO:0000313" key="5">
    <source>
        <dbReference type="EMBL" id="MDX8417564.1"/>
    </source>
</evidence>
<dbReference type="InterPro" id="IPR044946">
    <property type="entry name" value="Restrct_endonuc_typeI_TRD_sf"/>
</dbReference>
<reference evidence="5 6" key="1">
    <citation type="submission" date="2022-03" db="EMBL/GenBank/DDBJ databases">
        <title>Novel taxa within the pig intestine.</title>
        <authorList>
            <person name="Wylensek D."/>
            <person name="Bishof K."/>
            <person name="Afrizal A."/>
            <person name="Clavel T."/>
        </authorList>
    </citation>
    <scope>NUCLEOTIDE SEQUENCE [LARGE SCALE GENOMIC DNA]</scope>
    <source>
        <strain evidence="5 6">Cla-KB-P134</strain>
    </source>
</reference>
<keyword evidence="2" id="KW-0680">Restriction system</keyword>
<dbReference type="EC" id="3.1.21.-" evidence="5"/>
<dbReference type="SUPFAM" id="SSF116734">
    <property type="entry name" value="DNA methylase specificity domain"/>
    <property type="match status" value="2"/>
</dbReference>
<evidence type="ECO:0000313" key="6">
    <source>
        <dbReference type="Proteomes" id="UP001285244"/>
    </source>
</evidence>
<dbReference type="Pfam" id="PF01420">
    <property type="entry name" value="Methylase_S"/>
    <property type="match status" value="2"/>
</dbReference>
<keyword evidence="3" id="KW-0238">DNA-binding</keyword>
<name>A0ABU4WMU3_9FIRM</name>
<gene>
    <name evidence="5" type="ORF">MOZ64_06875</name>
</gene>
<dbReference type="EMBL" id="JALBUS010000009">
    <property type="protein sequence ID" value="MDX8417564.1"/>
    <property type="molecule type" value="Genomic_DNA"/>
</dbReference>
<dbReference type="Proteomes" id="UP001285244">
    <property type="component" value="Unassembled WGS sequence"/>
</dbReference>